<evidence type="ECO:0000313" key="7">
    <source>
        <dbReference type="EMBL" id="UQT61950.1"/>
    </source>
</evidence>
<evidence type="ECO:0000256" key="5">
    <source>
        <dbReference type="SAM" id="MobiDB-lite"/>
    </source>
</evidence>
<dbReference type="PANTHER" id="PTHR43775">
    <property type="entry name" value="FATTY ACID SYNTHASE"/>
    <property type="match status" value="1"/>
</dbReference>
<dbReference type="PANTHER" id="PTHR43775:SF37">
    <property type="entry name" value="SI:DKEY-61P9.11"/>
    <property type="match status" value="1"/>
</dbReference>
<accession>A0ABY4Q6R7</accession>
<keyword evidence="8" id="KW-1185">Reference proteome</keyword>
<feature type="region of interest" description="Disordered" evidence="5">
    <location>
        <begin position="414"/>
        <end position="441"/>
    </location>
</feature>
<evidence type="ECO:0000256" key="1">
    <source>
        <dbReference type="ARBA" id="ARBA00004792"/>
    </source>
</evidence>
<feature type="region of interest" description="Disordered" evidence="5">
    <location>
        <begin position="297"/>
        <end position="328"/>
    </location>
</feature>
<evidence type="ECO:0000256" key="4">
    <source>
        <dbReference type="ARBA" id="ARBA00022553"/>
    </source>
</evidence>
<sequence length="609" mass="63970">MDNRDILTRFKDGTLGRQQAMQLLTEGSGPPPQPSAPHIQPSAPHIAGPELANPRTTPAGYAVIGIAGRYPRAGDLDALRRLLRTRQDAPADPPAGRLVDERGIGGHYLDRVADFDPDFFRLTAREAALTDPQERLFLDVAWQVMEDAGYTGARLDSLVGADGEPRSVGVYTAVSSCDYALLAAELWADGHRAMPRSGHGNVSHPLSALLDLRGPHWSVDTADSSFLVALHQAIGALESGECAAALVGAVELRLHPSRQFPGAGEGVGALLLKPLDRARADGDTLHAVIRSSAVGRTGRTGITGSTRTPHRTERADHAGPGGGHTRSPVEDRLVRRALSAAAIDAQTVTVLETPDSAARTVGRAGAATGVAALTRAVLRLSEKADRDGSSPHRAVVIAGDECGTRACVVVEACPGQPAPRPRAETSTGRPPSEPGDPAGSPELILLSAPTTGHLAATARRLADWLTAGRAPQLPALAHALRTGRAALPCRLAVTARSHAELAELLRDFAAAPGARAGRRLRMADLRTAQDDPLLLDEAPETRGYLSALWRAGRQEQLTGLWLGGVDVTRTDQAADGREPGPRTTAPGSALLPRPLWLGSDTEADAEPPT</sequence>
<reference evidence="7 8" key="1">
    <citation type="submission" date="2022-05" db="EMBL/GenBank/DDBJ databases">
        <authorList>
            <person name="Zhou X."/>
            <person name="Li K."/>
            <person name="Man Y."/>
        </authorList>
    </citation>
    <scope>NUCLEOTIDE SEQUENCE [LARGE SCALE GENOMIC DNA]</scope>
    <source>
        <strain evidence="7 8">MS405</strain>
        <plasmid evidence="7 8">p1</plasmid>
    </source>
</reference>
<dbReference type="InterPro" id="IPR016039">
    <property type="entry name" value="Thiolase-like"/>
</dbReference>
<dbReference type="EMBL" id="CP097290">
    <property type="protein sequence ID" value="UQT61950.1"/>
    <property type="molecule type" value="Genomic_DNA"/>
</dbReference>
<evidence type="ECO:0000256" key="2">
    <source>
        <dbReference type="ARBA" id="ARBA00022450"/>
    </source>
</evidence>
<comment type="pathway">
    <text evidence="1">Antibiotic biosynthesis.</text>
</comment>
<gene>
    <name evidence="7" type="ORF">M4V62_43225</name>
</gene>
<evidence type="ECO:0000313" key="8">
    <source>
        <dbReference type="Proteomes" id="UP000829992"/>
    </source>
</evidence>
<dbReference type="SMART" id="SM00825">
    <property type="entry name" value="PKS_KS"/>
    <property type="match status" value="1"/>
</dbReference>
<dbReference type="CDD" id="cd00833">
    <property type="entry name" value="PKS"/>
    <property type="match status" value="1"/>
</dbReference>
<geneLocation type="plasmid" evidence="7 8">
    <name>p1</name>
</geneLocation>
<dbReference type="RefSeq" id="WP_249593256.1">
    <property type="nucleotide sequence ID" value="NZ_BAAAQL010000079.1"/>
</dbReference>
<protein>
    <submittedName>
        <fullName evidence="7">Polyketide synthase</fullName>
    </submittedName>
</protein>
<feature type="compositionally biased region" description="Basic and acidic residues" evidence="5">
    <location>
        <begin position="570"/>
        <end position="580"/>
    </location>
</feature>
<dbReference type="Pfam" id="PF22336">
    <property type="entry name" value="RhiE-like_linker"/>
    <property type="match status" value="1"/>
</dbReference>
<dbReference type="Gene3D" id="3.30.70.3290">
    <property type="match status" value="1"/>
</dbReference>
<dbReference type="InterPro" id="IPR054514">
    <property type="entry name" value="RhiE-like_linker"/>
</dbReference>
<name>A0ABY4Q6R7_9ACTN</name>
<proteinExistence type="predicted"/>
<dbReference type="InterPro" id="IPR014030">
    <property type="entry name" value="Ketoacyl_synth_N"/>
</dbReference>
<keyword evidence="3" id="KW-0963">Cytoplasm</keyword>
<feature type="region of interest" description="Disordered" evidence="5">
    <location>
        <begin position="24"/>
        <end position="54"/>
    </location>
</feature>
<dbReference type="Gene3D" id="3.40.47.10">
    <property type="match status" value="2"/>
</dbReference>
<feature type="region of interest" description="Disordered" evidence="5">
    <location>
        <begin position="570"/>
        <end position="609"/>
    </location>
</feature>
<feature type="compositionally biased region" description="Low complexity" evidence="5">
    <location>
        <begin position="297"/>
        <end position="307"/>
    </location>
</feature>
<dbReference type="Pfam" id="PF00109">
    <property type="entry name" value="ketoacyl-synt"/>
    <property type="match status" value="1"/>
</dbReference>
<feature type="domain" description="Ketosynthase family 3 (KS3)" evidence="6">
    <location>
        <begin position="58"/>
        <end position="412"/>
    </location>
</feature>
<dbReference type="SUPFAM" id="SSF53901">
    <property type="entry name" value="Thiolase-like"/>
    <property type="match status" value="2"/>
</dbReference>
<evidence type="ECO:0000256" key="3">
    <source>
        <dbReference type="ARBA" id="ARBA00022490"/>
    </source>
</evidence>
<feature type="compositionally biased region" description="Low complexity" evidence="5">
    <location>
        <begin position="36"/>
        <end position="45"/>
    </location>
</feature>
<dbReference type="Proteomes" id="UP000829992">
    <property type="component" value="Plasmid p1"/>
</dbReference>
<evidence type="ECO:0000259" key="6">
    <source>
        <dbReference type="PROSITE" id="PS52004"/>
    </source>
</evidence>
<keyword evidence="4" id="KW-0597">Phosphoprotein</keyword>
<dbReference type="InterPro" id="IPR020841">
    <property type="entry name" value="PKS_Beta-ketoAc_synthase_dom"/>
</dbReference>
<dbReference type="InterPro" id="IPR050091">
    <property type="entry name" value="PKS_NRPS_Biosynth_Enz"/>
</dbReference>
<organism evidence="7 8">
    <name type="scientific">Streptomyces durmitorensis</name>
    <dbReference type="NCBI Taxonomy" id="319947"/>
    <lineage>
        <taxon>Bacteria</taxon>
        <taxon>Bacillati</taxon>
        <taxon>Actinomycetota</taxon>
        <taxon>Actinomycetes</taxon>
        <taxon>Kitasatosporales</taxon>
        <taxon>Streptomycetaceae</taxon>
        <taxon>Streptomyces</taxon>
    </lineage>
</organism>
<keyword evidence="2" id="KW-0596">Phosphopantetheine</keyword>
<keyword evidence="7" id="KW-0614">Plasmid</keyword>
<dbReference type="PROSITE" id="PS52004">
    <property type="entry name" value="KS3_2"/>
    <property type="match status" value="1"/>
</dbReference>